<dbReference type="InterPro" id="IPR021147">
    <property type="entry name" value="DUF697"/>
</dbReference>
<protein>
    <submittedName>
        <fullName evidence="6">GTPase</fullName>
    </submittedName>
</protein>
<evidence type="ECO:0000256" key="3">
    <source>
        <dbReference type="ARBA" id="ARBA00022989"/>
    </source>
</evidence>
<dbReference type="RefSeq" id="WP_036534554.1">
    <property type="nucleotide sequence ID" value="NZ_JJML01000034.1"/>
</dbReference>
<proteinExistence type="predicted"/>
<dbReference type="GO" id="GO:0030488">
    <property type="term" value="P:tRNA methylation"/>
    <property type="evidence" value="ECO:0007669"/>
    <property type="project" value="TreeGrafter"/>
</dbReference>
<evidence type="ECO:0000256" key="2">
    <source>
        <dbReference type="ARBA" id="ARBA00022692"/>
    </source>
</evidence>
<dbReference type="OrthoDB" id="494524at2"/>
<dbReference type="Pfam" id="PF01926">
    <property type="entry name" value="MMR_HSR1"/>
    <property type="match status" value="1"/>
</dbReference>
<comment type="subcellular location">
    <subcellularLocation>
        <location evidence="1">Membrane</location>
        <topology evidence="1">Multi-pass membrane protein</topology>
    </subcellularLocation>
</comment>
<dbReference type="PANTHER" id="PTHR42714:SF6">
    <property type="entry name" value="TRANSLATION INITIATION FACTOR IF-2"/>
    <property type="match status" value="1"/>
</dbReference>
<keyword evidence="7" id="KW-1185">Reference proteome</keyword>
<keyword evidence="4" id="KW-0472">Membrane</keyword>
<dbReference type="GO" id="GO:0002098">
    <property type="term" value="P:tRNA wobble uridine modification"/>
    <property type="evidence" value="ECO:0007669"/>
    <property type="project" value="TreeGrafter"/>
</dbReference>
<evidence type="ECO:0000313" key="7">
    <source>
        <dbReference type="Proteomes" id="UP000030170"/>
    </source>
</evidence>
<gene>
    <name evidence="6" type="ORF">DO97_11490</name>
</gene>
<evidence type="ECO:0000313" key="6">
    <source>
        <dbReference type="EMBL" id="KGF72174.1"/>
    </source>
</evidence>
<dbReference type="GO" id="GO:0005525">
    <property type="term" value="F:GTP binding"/>
    <property type="evidence" value="ECO:0007669"/>
    <property type="project" value="InterPro"/>
</dbReference>
<dbReference type="GO" id="GO:0005737">
    <property type="term" value="C:cytoplasm"/>
    <property type="evidence" value="ECO:0007669"/>
    <property type="project" value="TreeGrafter"/>
</dbReference>
<comment type="caution">
    <text evidence="6">The sequence shown here is derived from an EMBL/GenBank/DDBJ whole genome shotgun (WGS) entry which is preliminary data.</text>
</comment>
<evidence type="ECO:0000259" key="5">
    <source>
        <dbReference type="Pfam" id="PF01926"/>
    </source>
</evidence>
<dbReference type="Gene3D" id="3.40.50.300">
    <property type="entry name" value="P-loop containing nucleotide triphosphate hydrolases"/>
    <property type="match status" value="1"/>
</dbReference>
<organism evidence="6 7">
    <name type="scientific">Neosynechococcus sphagnicola sy1</name>
    <dbReference type="NCBI Taxonomy" id="1497020"/>
    <lineage>
        <taxon>Bacteria</taxon>
        <taxon>Bacillati</taxon>
        <taxon>Cyanobacteriota</taxon>
        <taxon>Cyanophyceae</taxon>
        <taxon>Neosynechococcales</taxon>
        <taxon>Neosynechococcaceae</taxon>
        <taxon>Neosynechococcus</taxon>
    </lineage>
</organism>
<keyword evidence="3" id="KW-1133">Transmembrane helix</keyword>
<reference evidence="6 7" key="1">
    <citation type="journal article" date="2014" name="Mol. Ecol.">
        <title>Evolution of Synechococcus.</title>
        <authorList>
            <person name="Dvorak P."/>
            <person name="Casamatta D."/>
            <person name="Hasler P."/>
            <person name="Poulickova A."/>
            <person name="Ondrej V."/>
            <person name="Sanges R."/>
        </authorList>
    </citation>
    <scope>NUCLEOTIDE SEQUENCE [LARGE SCALE GENOMIC DNA]</scope>
    <source>
        <strain evidence="6 7">CAUP A 1101</strain>
    </source>
</reference>
<dbReference type="STRING" id="1497020.DO97_11490"/>
<dbReference type="PANTHER" id="PTHR42714">
    <property type="entry name" value="TRNA MODIFICATION GTPASE GTPBP3"/>
    <property type="match status" value="1"/>
</dbReference>
<dbReference type="InterPro" id="IPR006073">
    <property type="entry name" value="GTP-bd"/>
</dbReference>
<dbReference type="Pfam" id="PF05128">
    <property type="entry name" value="DUF697"/>
    <property type="match status" value="1"/>
</dbReference>
<dbReference type="GO" id="GO:0016020">
    <property type="term" value="C:membrane"/>
    <property type="evidence" value="ECO:0007669"/>
    <property type="project" value="UniProtKB-SubCell"/>
</dbReference>
<dbReference type="InterPro" id="IPR027417">
    <property type="entry name" value="P-loop_NTPase"/>
</dbReference>
<evidence type="ECO:0000256" key="4">
    <source>
        <dbReference type="ARBA" id="ARBA00023136"/>
    </source>
</evidence>
<dbReference type="SUPFAM" id="SSF52540">
    <property type="entry name" value="P-loop containing nucleoside triphosphate hydrolases"/>
    <property type="match status" value="1"/>
</dbReference>
<dbReference type="AlphaFoldDB" id="A0A098TJA5"/>
<feature type="domain" description="G" evidence="5">
    <location>
        <begin position="66"/>
        <end position="180"/>
    </location>
</feature>
<sequence>MLSAASLQEVYLNRARASLRQTLNRYGRLLHQSRHPPLDAALQARLKAESSRLGTVLDQLDQGLVRIAAFGLVSRGKSAVLNALMGEKVLQTGPLHGITQWPRSVRWSTAALGSKVRVEFIDTPGLDEVDGQTRAQMAREIAAEADLILFVVAGDITRTEYQALCELQTALKPLILVFNKIDLYPDADRKSIYQTLQQLFATSDPSHPLQRLISADEVVRVAADPAPRQVRIQWPDGRITHEWETPLPQVEELKQAILQLLNREGRVILALNALLQARAAEAAIARTTLTACQTEAEALIWQFTKVKAIAVGLNPIPVLDILGGLIADLSLIRALARLYGLPMTRYDAGKLWKTIVMSACGLFLGEWGSGLWLGLGKSGAIASALSQADVGGAVWAQLTTGLPQALIAGYGTYAVGRSAQVYLEQGCTWGAEGSSTLIQEILSQVDRTTILHRLRQELAQMLE</sequence>
<keyword evidence="2" id="KW-0812">Transmembrane</keyword>
<dbReference type="Proteomes" id="UP000030170">
    <property type="component" value="Unassembled WGS sequence"/>
</dbReference>
<name>A0A098TJA5_9CYAN</name>
<dbReference type="EMBL" id="JJML01000034">
    <property type="protein sequence ID" value="KGF72174.1"/>
    <property type="molecule type" value="Genomic_DNA"/>
</dbReference>
<dbReference type="CDD" id="cd00880">
    <property type="entry name" value="Era_like"/>
    <property type="match status" value="1"/>
</dbReference>
<accession>A0A098TJA5</accession>
<evidence type="ECO:0000256" key="1">
    <source>
        <dbReference type="ARBA" id="ARBA00004141"/>
    </source>
</evidence>